<dbReference type="EMBL" id="ABOX02000015">
    <property type="protein sequence ID" value="EEF60651.1"/>
    <property type="molecule type" value="Genomic_DNA"/>
</dbReference>
<accession>B9XHS3</accession>
<dbReference type="AlphaFoldDB" id="B9XHS3"/>
<proteinExistence type="predicted"/>
<gene>
    <name evidence="1" type="ORF">Cflav_PD6242</name>
</gene>
<evidence type="ECO:0000313" key="2">
    <source>
        <dbReference type="Proteomes" id="UP000003688"/>
    </source>
</evidence>
<comment type="caution">
    <text evidence="1">The sequence shown here is derived from an EMBL/GenBank/DDBJ whole genome shotgun (WGS) entry which is preliminary data.</text>
</comment>
<dbReference type="RefSeq" id="WP_007415367.1">
    <property type="nucleotide sequence ID" value="NZ_ABOX02000015.1"/>
</dbReference>
<organism evidence="1 2">
    <name type="scientific">Pedosphaera parvula (strain Ellin514)</name>
    <dbReference type="NCBI Taxonomy" id="320771"/>
    <lineage>
        <taxon>Bacteria</taxon>
        <taxon>Pseudomonadati</taxon>
        <taxon>Verrucomicrobiota</taxon>
        <taxon>Pedosphaerae</taxon>
        <taxon>Pedosphaerales</taxon>
        <taxon>Pedosphaeraceae</taxon>
        <taxon>Pedosphaera</taxon>
    </lineage>
</organism>
<protein>
    <submittedName>
        <fullName evidence="1">Uncharacterized protein</fullName>
    </submittedName>
</protein>
<reference evidence="1 2" key="1">
    <citation type="journal article" date="2011" name="J. Bacteriol.">
        <title>Genome sequence of 'Pedosphaera parvula' Ellin514, an aerobic Verrucomicrobial isolate from pasture soil.</title>
        <authorList>
            <person name="Kant R."/>
            <person name="van Passel M.W."/>
            <person name="Sangwan P."/>
            <person name="Palva A."/>
            <person name="Lucas S."/>
            <person name="Copeland A."/>
            <person name="Lapidus A."/>
            <person name="Glavina Del Rio T."/>
            <person name="Dalin E."/>
            <person name="Tice H."/>
            <person name="Bruce D."/>
            <person name="Goodwin L."/>
            <person name="Pitluck S."/>
            <person name="Chertkov O."/>
            <person name="Larimer F.W."/>
            <person name="Land M.L."/>
            <person name="Hauser L."/>
            <person name="Brettin T.S."/>
            <person name="Detter J.C."/>
            <person name="Han S."/>
            <person name="de Vos W.M."/>
            <person name="Janssen P.H."/>
            <person name="Smidt H."/>
        </authorList>
    </citation>
    <scope>NUCLEOTIDE SEQUENCE [LARGE SCALE GENOMIC DNA]</scope>
    <source>
        <strain evidence="1 2">Ellin514</strain>
    </source>
</reference>
<dbReference type="OrthoDB" id="1551126at2"/>
<evidence type="ECO:0000313" key="1">
    <source>
        <dbReference type="EMBL" id="EEF60651.1"/>
    </source>
</evidence>
<dbReference type="STRING" id="320771.Cflav_PD6242"/>
<sequence>MSIFGNWFNRRPAVSLDSIRFNTTGYHSRAFQPNRRDWCTEDDVAITLHFFDQRPDLPPVPWTPGLLRQFYETPLALTAARIIECDVTTAGGYPAVWLIIKSPANPIGNSFLGSLTIPFRNFSFVIKVQISEQESTGLREAVLMDEALRTGRIQTVGDRLITNDWTADDASYDSRFPLHPLSRVRQEMRRIAESALLEPDVLAAPLF</sequence>
<keyword evidence="2" id="KW-1185">Reference proteome</keyword>
<name>B9XHS3_PEDPL</name>
<dbReference type="Proteomes" id="UP000003688">
    <property type="component" value="Unassembled WGS sequence"/>
</dbReference>